<organism evidence="3 4">
    <name type="scientific">Thermogemmata fonticola</name>
    <dbReference type="NCBI Taxonomy" id="2755323"/>
    <lineage>
        <taxon>Bacteria</taxon>
        <taxon>Pseudomonadati</taxon>
        <taxon>Planctomycetota</taxon>
        <taxon>Planctomycetia</taxon>
        <taxon>Gemmatales</taxon>
        <taxon>Gemmataceae</taxon>
        <taxon>Thermogemmata</taxon>
    </lineage>
</organism>
<dbReference type="InterPro" id="IPR045584">
    <property type="entry name" value="Pilin-like"/>
</dbReference>
<protein>
    <submittedName>
        <fullName evidence="3">DUF1559 domain-containing protein</fullName>
    </submittedName>
</protein>
<keyword evidence="1" id="KW-1133">Transmembrane helix</keyword>
<evidence type="ECO:0000313" key="3">
    <source>
        <dbReference type="EMBL" id="MBA2226827.1"/>
    </source>
</evidence>
<dbReference type="PANTHER" id="PTHR30093">
    <property type="entry name" value="GENERAL SECRETION PATHWAY PROTEIN G"/>
    <property type="match status" value="1"/>
</dbReference>
<dbReference type="InterPro" id="IPR027558">
    <property type="entry name" value="Pre_pil_HX9DG_C"/>
</dbReference>
<feature type="transmembrane region" description="Helical" evidence="1">
    <location>
        <begin position="12"/>
        <end position="32"/>
    </location>
</feature>
<dbReference type="NCBIfam" id="TIGR02532">
    <property type="entry name" value="IV_pilin_GFxxxE"/>
    <property type="match status" value="1"/>
</dbReference>
<accession>A0A7V8VFF4</accession>
<name>A0A7V8VFF4_9BACT</name>
<comment type="caution">
    <text evidence="3">The sequence shown here is derived from an EMBL/GenBank/DDBJ whole genome shotgun (WGS) entry which is preliminary data.</text>
</comment>
<dbReference type="Pfam" id="PF07596">
    <property type="entry name" value="SBP_bac_10"/>
    <property type="match status" value="1"/>
</dbReference>
<evidence type="ECO:0000256" key="1">
    <source>
        <dbReference type="SAM" id="Phobius"/>
    </source>
</evidence>
<proteinExistence type="predicted"/>
<keyword evidence="4" id="KW-1185">Reference proteome</keyword>
<dbReference type="PROSITE" id="PS00409">
    <property type="entry name" value="PROKAR_NTER_METHYL"/>
    <property type="match status" value="1"/>
</dbReference>
<dbReference type="SUPFAM" id="SSF54523">
    <property type="entry name" value="Pili subunits"/>
    <property type="match status" value="1"/>
</dbReference>
<dbReference type="NCBIfam" id="TIGR04294">
    <property type="entry name" value="pre_pil_HX9DG"/>
    <property type="match status" value="1"/>
</dbReference>
<sequence>MVALMRRGFTLIELLVVIAIIAILIGLLLPAVQKVREAASRLQCKNNLKQIGLALHNYHDRFGMLPPGYQSAVPSVLASAEDEAGPGWGWAAFLLADLEQENLRRQINFNAPIAAPMHDAVRTQSLKVFLCPSDSSIGVFTTSGAVMNLAHGNYIGVFGTNELEDEVGRGNGTFYRNSRVRFGDMTDGLSNTYIVGERSSDIALSTWVGAPPGVEVPYRRDPSQHEHHPVLVLGRGDHEPNSPSAHIEDFYSRHPMGLNCLFADGSVHSINNSISLPVWYAIQTRNGGEVFTPDW</sequence>
<gene>
    <name evidence="3" type="ORF">H0921_11710</name>
</gene>
<dbReference type="PANTHER" id="PTHR30093:SF2">
    <property type="entry name" value="TYPE II SECRETION SYSTEM PROTEIN H"/>
    <property type="match status" value="1"/>
</dbReference>
<dbReference type="InterPro" id="IPR011453">
    <property type="entry name" value="DUF1559"/>
</dbReference>
<feature type="domain" description="DUF1559" evidence="2">
    <location>
        <begin position="33"/>
        <end position="274"/>
    </location>
</feature>
<evidence type="ECO:0000313" key="4">
    <source>
        <dbReference type="Proteomes" id="UP000542342"/>
    </source>
</evidence>
<dbReference type="RefSeq" id="WP_194538268.1">
    <property type="nucleotide sequence ID" value="NZ_JACEFB010000008.1"/>
</dbReference>
<keyword evidence="1" id="KW-0812">Transmembrane</keyword>
<keyword evidence="1" id="KW-0472">Membrane</keyword>
<evidence type="ECO:0000259" key="2">
    <source>
        <dbReference type="Pfam" id="PF07596"/>
    </source>
</evidence>
<dbReference type="EMBL" id="JACEFB010000008">
    <property type="protein sequence ID" value="MBA2226827.1"/>
    <property type="molecule type" value="Genomic_DNA"/>
</dbReference>
<dbReference type="InterPro" id="IPR012902">
    <property type="entry name" value="N_methyl_site"/>
</dbReference>
<dbReference type="Proteomes" id="UP000542342">
    <property type="component" value="Unassembled WGS sequence"/>
</dbReference>
<dbReference type="Pfam" id="PF07963">
    <property type="entry name" value="N_methyl"/>
    <property type="match status" value="1"/>
</dbReference>
<dbReference type="Gene3D" id="3.30.700.10">
    <property type="entry name" value="Glycoprotein, Type 4 Pilin"/>
    <property type="match status" value="1"/>
</dbReference>
<reference evidence="3 4" key="1">
    <citation type="submission" date="2020-07" db="EMBL/GenBank/DDBJ databases">
        <title>Thermogemmata thermophila gen. nov., sp. nov., a novel moderate thermophilic planctomycete from a Kamchatka hot spring.</title>
        <authorList>
            <person name="Elcheninov A.G."/>
            <person name="Podosokorskaya O.A."/>
            <person name="Kovaleva O.L."/>
            <person name="Novikov A."/>
            <person name="Bonch-Osmolovskaya E.A."/>
            <person name="Toshchakov S.V."/>
            <person name="Kublanov I.V."/>
        </authorList>
    </citation>
    <scope>NUCLEOTIDE SEQUENCE [LARGE SCALE GENOMIC DNA]</scope>
    <source>
        <strain evidence="3 4">2918</strain>
    </source>
</reference>
<dbReference type="AlphaFoldDB" id="A0A7V8VFF4"/>